<dbReference type="AlphaFoldDB" id="A0A2A9FHJ0"/>
<gene>
    <name evidence="2" type="ORF">ATK36_5449</name>
</gene>
<reference evidence="2 3" key="1">
    <citation type="submission" date="2017-10" db="EMBL/GenBank/DDBJ databases">
        <title>Sequencing the genomes of 1000 actinobacteria strains.</title>
        <authorList>
            <person name="Klenk H.-P."/>
        </authorList>
    </citation>
    <scope>NUCLEOTIDE SEQUENCE [LARGE SCALE GENOMIC DNA]</scope>
    <source>
        <strain evidence="2 3">DSM 46092</strain>
    </source>
</reference>
<dbReference type="Proteomes" id="UP000243542">
    <property type="component" value="Unassembled WGS sequence"/>
</dbReference>
<name>A0A2A9FHJ0_9PSEU</name>
<proteinExistence type="predicted"/>
<sequence length="117" mass="11885">MPAGASQAADGAFRTVNGGCAARCRKPASDTLTGVNVVETILVYAVIPLAIYLVVGAATLRKKSSGTQRYRPGQPWEYPAMWWTGNPEGVGAAHGAGAETAVPAGTATAAGGARGKW</sequence>
<evidence type="ECO:0000313" key="3">
    <source>
        <dbReference type="Proteomes" id="UP000243542"/>
    </source>
</evidence>
<comment type="caution">
    <text evidence="2">The sequence shown here is derived from an EMBL/GenBank/DDBJ whole genome shotgun (WGS) entry which is preliminary data.</text>
</comment>
<feature type="transmembrane region" description="Helical" evidence="1">
    <location>
        <begin position="41"/>
        <end position="60"/>
    </location>
</feature>
<keyword evidence="1" id="KW-0812">Transmembrane</keyword>
<evidence type="ECO:0000313" key="2">
    <source>
        <dbReference type="EMBL" id="PFG50236.1"/>
    </source>
</evidence>
<keyword evidence="3" id="KW-1185">Reference proteome</keyword>
<dbReference type="EMBL" id="PDJK01000002">
    <property type="protein sequence ID" value="PFG50236.1"/>
    <property type="molecule type" value="Genomic_DNA"/>
</dbReference>
<keyword evidence="1" id="KW-0472">Membrane</keyword>
<organism evidence="2 3">
    <name type="scientific">Amycolatopsis sulphurea</name>
    <dbReference type="NCBI Taxonomy" id="76022"/>
    <lineage>
        <taxon>Bacteria</taxon>
        <taxon>Bacillati</taxon>
        <taxon>Actinomycetota</taxon>
        <taxon>Actinomycetes</taxon>
        <taxon>Pseudonocardiales</taxon>
        <taxon>Pseudonocardiaceae</taxon>
        <taxon>Amycolatopsis</taxon>
    </lineage>
</organism>
<evidence type="ECO:0000256" key="1">
    <source>
        <dbReference type="SAM" id="Phobius"/>
    </source>
</evidence>
<protein>
    <submittedName>
        <fullName evidence="2">Uncharacterized protein</fullName>
    </submittedName>
</protein>
<keyword evidence="1" id="KW-1133">Transmembrane helix</keyword>
<accession>A0A2A9FHJ0</accession>